<gene>
    <name evidence="1" type="ORF">CR201_G0011651</name>
</gene>
<evidence type="ECO:0000313" key="1">
    <source>
        <dbReference type="EMBL" id="PNJ67537.1"/>
    </source>
</evidence>
<reference evidence="1" key="1">
    <citation type="submission" date="2017-12" db="EMBL/GenBank/DDBJ databases">
        <title>High-resolution comparative analysis of great ape genomes.</title>
        <authorList>
            <person name="Pollen A."/>
            <person name="Hastie A."/>
            <person name="Hormozdiari F."/>
            <person name="Dougherty M."/>
            <person name="Liu R."/>
            <person name="Chaisson M."/>
            <person name="Hoppe E."/>
            <person name="Hill C."/>
            <person name="Pang A."/>
            <person name="Hillier L."/>
            <person name="Baker C."/>
            <person name="Armstrong J."/>
            <person name="Shendure J."/>
            <person name="Paten B."/>
            <person name="Wilson R."/>
            <person name="Chao H."/>
            <person name="Schneider V."/>
            <person name="Ventura M."/>
            <person name="Kronenberg Z."/>
            <person name="Murali S."/>
            <person name="Gordon D."/>
            <person name="Cantsilieris S."/>
            <person name="Munson K."/>
            <person name="Nelson B."/>
            <person name="Raja A."/>
            <person name="Underwood J."/>
            <person name="Diekhans M."/>
            <person name="Fiddes I."/>
            <person name="Haussler D."/>
            <person name="Eichler E."/>
        </authorList>
    </citation>
    <scope>NUCLEOTIDE SEQUENCE [LARGE SCALE GENOMIC DNA]</scope>
    <source>
        <strain evidence="1">Susie</strain>
    </source>
</reference>
<protein>
    <submittedName>
        <fullName evidence="1">DBX2 isoform 2</fullName>
    </submittedName>
</protein>
<sequence length="66" mass="7533">MEEQGRVSLDSIVEVQFLVELFTFQTFSSERPAILLGMLRWVLSAPCILRCFSKRRERAASPDTGL</sequence>
<organism evidence="1">
    <name type="scientific">Pongo abelii</name>
    <name type="common">Sumatran orangutan</name>
    <name type="synonym">Pongo pygmaeus abelii</name>
    <dbReference type="NCBI Taxonomy" id="9601"/>
    <lineage>
        <taxon>Eukaryota</taxon>
        <taxon>Metazoa</taxon>
        <taxon>Chordata</taxon>
        <taxon>Craniata</taxon>
        <taxon>Vertebrata</taxon>
        <taxon>Euteleostomi</taxon>
        <taxon>Mammalia</taxon>
        <taxon>Eutheria</taxon>
        <taxon>Euarchontoglires</taxon>
        <taxon>Primates</taxon>
        <taxon>Haplorrhini</taxon>
        <taxon>Catarrhini</taxon>
        <taxon>Hominidae</taxon>
        <taxon>Pongo</taxon>
    </lineage>
</organism>
<comment type="caution">
    <text evidence="1">The sequence shown here is derived from an EMBL/GenBank/DDBJ whole genome shotgun (WGS) entry which is preliminary data.</text>
</comment>
<name>A0A2J8WCN0_PONAB</name>
<dbReference type="EMBL" id="NDHI03003395">
    <property type="protein sequence ID" value="PNJ67537.1"/>
    <property type="molecule type" value="Genomic_DNA"/>
</dbReference>
<dbReference type="AlphaFoldDB" id="A0A2J8WCN0"/>
<proteinExistence type="predicted"/>
<accession>A0A2J8WCN0</accession>